<dbReference type="Proteomes" id="UP000005018">
    <property type="component" value="Chromosome 2"/>
</dbReference>
<dbReference type="HOGENOM" id="CLU_818879_0_0_1"/>
<proteinExistence type="predicted"/>
<protein>
    <submittedName>
        <fullName evidence="2">Uncharacterized protein</fullName>
    </submittedName>
</protein>
<feature type="compositionally biased region" description="Polar residues" evidence="1">
    <location>
        <begin position="1"/>
        <end position="12"/>
    </location>
</feature>
<feature type="region of interest" description="Disordered" evidence="1">
    <location>
        <begin position="266"/>
        <end position="296"/>
    </location>
</feature>
<sequence>MKLSSKTSVLHTQSRRWTNKAKRETSAAEGSIVGSRVDGEQNTAVFTTSDQLLQIDGLFTHSGSLLRKEAYRHEIEMCSLAYKFSTHLRNSQFTDERTKLNYPPEVGQNIQTRGEPGECNINQTEISSLGIDKGKQTMKPEGDTSREVGDVCYSRVQILAGHNCDSEEFKSKQFTSDHSIGDHVSIIVAKGDELGTLESRVDLTARKTYYNFGTKSKLDANNLQHKSKQSSQDRFTQCANRVLESIQQLQLNLPRTLDDITNFSNTTSQVEKDRMDQGSCRNEGTNSPPQFTTDDTTMATIDEYSEREVKNLAVEAYHWAKEAFNFPKVKDYVANYENR</sequence>
<name>H8X101_CANO9</name>
<feature type="region of interest" description="Disordered" evidence="1">
    <location>
        <begin position="1"/>
        <end position="31"/>
    </location>
</feature>
<dbReference type="AlphaFoldDB" id="H8X101"/>
<reference evidence="2 3" key="1">
    <citation type="journal article" date="2012" name="PLoS ONE">
        <title>Sequence and analysis of the genome of the pathogenic yeast Candida orthopsilosis.</title>
        <authorList>
            <person name="Riccombeni A."/>
            <person name="Vidanes G."/>
            <person name="Proux-Wera E."/>
            <person name="Wolfe K.H."/>
            <person name="Butler G."/>
        </authorList>
    </citation>
    <scope>NUCLEOTIDE SEQUENCE [LARGE SCALE GENOMIC DNA]</scope>
    <source>
        <strain evidence="2 3">Co 90-125</strain>
    </source>
</reference>
<dbReference type="RefSeq" id="XP_003867478.1">
    <property type="nucleotide sequence ID" value="XM_003867430.1"/>
</dbReference>
<dbReference type="GeneID" id="14538601"/>
<accession>H8X101</accession>
<evidence type="ECO:0000256" key="1">
    <source>
        <dbReference type="SAM" id="MobiDB-lite"/>
    </source>
</evidence>
<evidence type="ECO:0000313" key="2">
    <source>
        <dbReference type="EMBL" id="CCG22040.1"/>
    </source>
</evidence>
<feature type="compositionally biased region" description="Polar residues" evidence="1">
    <location>
        <begin position="279"/>
        <end position="296"/>
    </location>
</feature>
<dbReference type="OrthoDB" id="10652744at2759"/>
<evidence type="ECO:0000313" key="3">
    <source>
        <dbReference type="Proteomes" id="UP000005018"/>
    </source>
</evidence>
<keyword evidence="3" id="KW-1185">Reference proteome</keyword>
<organism evidence="2 3">
    <name type="scientific">Candida orthopsilosis (strain 90-125)</name>
    <name type="common">Yeast</name>
    <dbReference type="NCBI Taxonomy" id="1136231"/>
    <lineage>
        <taxon>Eukaryota</taxon>
        <taxon>Fungi</taxon>
        <taxon>Dikarya</taxon>
        <taxon>Ascomycota</taxon>
        <taxon>Saccharomycotina</taxon>
        <taxon>Pichiomycetes</taxon>
        <taxon>Debaryomycetaceae</taxon>
        <taxon>Candida/Lodderomyces clade</taxon>
        <taxon>Candida</taxon>
    </lineage>
</organism>
<dbReference type="EMBL" id="HE681720">
    <property type="protein sequence ID" value="CCG22040.1"/>
    <property type="molecule type" value="Genomic_DNA"/>
</dbReference>
<dbReference type="KEGG" id="cot:CORT_0B03310"/>
<gene>
    <name evidence="2" type="ORF">CORT_0B03310</name>
</gene>